<evidence type="ECO:0000313" key="2">
    <source>
        <dbReference type="Proteomes" id="UP001623660"/>
    </source>
</evidence>
<reference evidence="1 2" key="1">
    <citation type="submission" date="2024-11" db="EMBL/GenBank/DDBJ databases">
        <authorList>
            <person name="Heng Y.C."/>
            <person name="Lim A.C.H."/>
            <person name="Lee J.K.Y."/>
            <person name="Kittelmann S."/>
        </authorList>
    </citation>
    <scope>NUCLEOTIDE SEQUENCE [LARGE SCALE GENOMIC DNA]</scope>
    <source>
        <strain evidence="1 2">WILCCON 0269</strain>
    </source>
</reference>
<dbReference type="EMBL" id="JBJHZX010000080">
    <property type="protein sequence ID" value="MFL0198698.1"/>
    <property type="molecule type" value="Genomic_DNA"/>
</dbReference>
<sequence>MSDVAFEIKIESDSEGYVTLECPFCESEFKLQANEFQNEDNVFTELYCPYCGLVNKVNTFYTKETVEQAKAIAYNYMMDKLNESFGDMARELNKNKYIKMDWKPLRKVNIKELKGKDTVEEIFECPICGNHEKVLYCSGASKVYCSYCGVDL</sequence>
<gene>
    <name evidence="1" type="ORF">ACJDU8_24540</name>
</gene>
<organism evidence="1 2">
    <name type="scientific">Candidatus Clostridium eludens</name>
    <dbReference type="NCBI Taxonomy" id="3381663"/>
    <lineage>
        <taxon>Bacteria</taxon>
        <taxon>Bacillati</taxon>
        <taxon>Bacillota</taxon>
        <taxon>Clostridia</taxon>
        <taxon>Eubacteriales</taxon>
        <taxon>Clostridiaceae</taxon>
        <taxon>Clostridium</taxon>
    </lineage>
</organism>
<keyword evidence="2" id="KW-1185">Reference proteome</keyword>
<evidence type="ECO:0008006" key="3">
    <source>
        <dbReference type="Google" id="ProtNLM"/>
    </source>
</evidence>
<proteinExistence type="predicted"/>
<evidence type="ECO:0000313" key="1">
    <source>
        <dbReference type="EMBL" id="MFL0198698.1"/>
    </source>
</evidence>
<comment type="caution">
    <text evidence="1">The sequence shown here is derived from an EMBL/GenBank/DDBJ whole genome shotgun (WGS) entry which is preliminary data.</text>
</comment>
<dbReference type="RefSeq" id="WP_406794812.1">
    <property type="nucleotide sequence ID" value="NZ_JBJHZX010000080.1"/>
</dbReference>
<accession>A0ABW8SUR7</accession>
<dbReference type="Proteomes" id="UP001623660">
    <property type="component" value="Unassembled WGS sequence"/>
</dbReference>
<protein>
    <recommendedName>
        <fullName evidence="3">TFIIB-type domain-containing protein</fullName>
    </recommendedName>
</protein>
<name>A0ABW8SUR7_9CLOT</name>